<proteinExistence type="predicted"/>
<evidence type="ECO:0000313" key="3">
    <source>
        <dbReference type="Proteomes" id="UP000236655"/>
    </source>
</evidence>
<dbReference type="KEGG" id="nba:CUN60_00835"/>
<dbReference type="Pfam" id="PF13036">
    <property type="entry name" value="LpoB"/>
    <property type="match status" value="1"/>
</dbReference>
<feature type="signal peptide" evidence="1">
    <location>
        <begin position="1"/>
        <end position="24"/>
    </location>
</feature>
<dbReference type="PANTHER" id="PTHR40593:SF1">
    <property type="entry name" value="PENICILLIN-BINDING PROTEIN ACTIVATOR LPOB"/>
    <property type="match status" value="1"/>
</dbReference>
<keyword evidence="1" id="KW-0732">Signal</keyword>
<dbReference type="AlphaFoldDB" id="A0A2I7N3W0"/>
<dbReference type="Proteomes" id="UP000236655">
    <property type="component" value="Chromosome"/>
</dbReference>
<sequence>MNTNLTRILPIVMLLSLSSCAVNAPVVGSGKVSYGDSNAVETVNTDFGSTDLNMVASQMATALITSGKINQCKTYTVSKVRNKTDQYIDTENITQSIVNNLSNSAQVKSQYVLSSQEMQSQVDELDRQNQSGLYDQGSTAKLGKMQGAQCRLDGYVSNITKDNGQVKDVFYVFNMKLIDVQQGTQLWSNEKQIRKDMTK</sequence>
<evidence type="ECO:0000313" key="2">
    <source>
        <dbReference type="EMBL" id="AUR50905.1"/>
    </source>
</evidence>
<accession>A0A2I7N3W0</accession>
<evidence type="ECO:0000256" key="1">
    <source>
        <dbReference type="SAM" id="SignalP"/>
    </source>
</evidence>
<reference evidence="3" key="1">
    <citation type="submission" date="2017-11" db="EMBL/GenBank/DDBJ databases">
        <authorList>
            <person name="Chan K.G."/>
            <person name="Lee L.S."/>
        </authorList>
    </citation>
    <scope>NUCLEOTIDE SEQUENCE [LARGE SCALE GENOMIC DNA]</scope>
    <source>
        <strain evidence="3">DSM 100970</strain>
    </source>
</reference>
<dbReference type="Gene3D" id="3.40.50.10610">
    <property type="entry name" value="ABC-type transport auxiliary lipoprotein component"/>
    <property type="match status" value="1"/>
</dbReference>
<protein>
    <submittedName>
        <fullName evidence="2">Penicillin-binding protein activator LpoB</fullName>
    </submittedName>
</protein>
<feature type="chain" id="PRO_5014334122" evidence="1">
    <location>
        <begin position="25"/>
        <end position="199"/>
    </location>
</feature>
<gene>
    <name evidence="2" type="ORF">CUN60_00835</name>
</gene>
<organism evidence="2 3">
    <name type="scientific">Aquella oligotrophica</name>
    <dbReference type="NCBI Taxonomy" id="2067065"/>
    <lineage>
        <taxon>Bacteria</taxon>
        <taxon>Pseudomonadati</taxon>
        <taxon>Pseudomonadota</taxon>
        <taxon>Betaproteobacteria</taxon>
        <taxon>Neisseriales</taxon>
        <taxon>Neisseriaceae</taxon>
        <taxon>Aquella</taxon>
    </lineage>
</organism>
<dbReference type="RefSeq" id="WP_102950205.1">
    <property type="nucleotide sequence ID" value="NZ_CP024847.1"/>
</dbReference>
<dbReference type="OrthoDB" id="9803653at2"/>
<dbReference type="PANTHER" id="PTHR40593">
    <property type="entry name" value="PENICILLIN-BINDING PROTEIN ACTIVATOR LPOB"/>
    <property type="match status" value="1"/>
</dbReference>
<dbReference type="GO" id="GO:0031241">
    <property type="term" value="C:periplasmic side of cell outer membrane"/>
    <property type="evidence" value="ECO:0007669"/>
    <property type="project" value="TreeGrafter"/>
</dbReference>
<name>A0A2I7N3W0_9NEIS</name>
<dbReference type="InterPro" id="IPR014094">
    <property type="entry name" value="LpoB"/>
</dbReference>
<dbReference type="EMBL" id="CP024847">
    <property type="protein sequence ID" value="AUR50905.1"/>
    <property type="molecule type" value="Genomic_DNA"/>
</dbReference>
<dbReference type="PROSITE" id="PS51257">
    <property type="entry name" value="PROKAR_LIPOPROTEIN"/>
    <property type="match status" value="1"/>
</dbReference>
<keyword evidence="3" id="KW-1185">Reference proteome</keyword>
<dbReference type="GO" id="GO:0009252">
    <property type="term" value="P:peptidoglycan biosynthetic process"/>
    <property type="evidence" value="ECO:0007669"/>
    <property type="project" value="TreeGrafter"/>
</dbReference>
<dbReference type="GO" id="GO:0030234">
    <property type="term" value="F:enzyme regulator activity"/>
    <property type="evidence" value="ECO:0007669"/>
    <property type="project" value="TreeGrafter"/>
</dbReference>